<dbReference type="Pfam" id="PF01408">
    <property type="entry name" value="GFO_IDH_MocA"/>
    <property type="match status" value="1"/>
</dbReference>
<feature type="domain" description="Gfo/Idh/MocA-like oxidoreductase N-terminal" evidence="2">
    <location>
        <begin position="1"/>
        <end position="118"/>
    </location>
</feature>
<feature type="domain" description="GFO/IDH/MocA-like oxidoreductase" evidence="3">
    <location>
        <begin position="126"/>
        <end position="233"/>
    </location>
</feature>
<dbReference type="PANTHER" id="PTHR43377:SF8">
    <property type="entry name" value="BLR3664 PROTEIN"/>
    <property type="match status" value="1"/>
</dbReference>
<dbReference type="RefSeq" id="WP_344780530.1">
    <property type="nucleotide sequence ID" value="NZ_BAABAF010000002.1"/>
</dbReference>
<comment type="caution">
    <text evidence="4">The sequence shown here is derived from an EMBL/GenBank/DDBJ whole genome shotgun (WGS) entry which is preliminary data.</text>
</comment>
<evidence type="ECO:0000259" key="2">
    <source>
        <dbReference type="Pfam" id="PF01408"/>
    </source>
</evidence>
<dbReference type="InterPro" id="IPR051450">
    <property type="entry name" value="Gfo/Idh/MocA_Oxidoreductases"/>
</dbReference>
<keyword evidence="1" id="KW-0520">NAD</keyword>
<dbReference type="Gene3D" id="3.40.50.720">
    <property type="entry name" value="NAD(P)-binding Rossmann-like Domain"/>
    <property type="match status" value="1"/>
</dbReference>
<dbReference type="PANTHER" id="PTHR43377">
    <property type="entry name" value="BILIVERDIN REDUCTASE A"/>
    <property type="match status" value="1"/>
</dbReference>
<dbReference type="Gene3D" id="3.30.360.10">
    <property type="entry name" value="Dihydrodipicolinate Reductase, domain 2"/>
    <property type="match status" value="1"/>
</dbReference>
<keyword evidence="5" id="KW-1185">Reference proteome</keyword>
<evidence type="ECO:0000313" key="4">
    <source>
        <dbReference type="EMBL" id="GAA3756586.1"/>
    </source>
</evidence>
<protein>
    <submittedName>
        <fullName evidence="4">Gfo/Idh/MocA family oxidoreductase</fullName>
    </submittedName>
</protein>
<dbReference type="Pfam" id="PF22725">
    <property type="entry name" value="GFO_IDH_MocA_C3"/>
    <property type="match status" value="1"/>
</dbReference>
<dbReference type="SUPFAM" id="SSF51735">
    <property type="entry name" value="NAD(P)-binding Rossmann-fold domains"/>
    <property type="match status" value="1"/>
</dbReference>
<dbReference type="InterPro" id="IPR000683">
    <property type="entry name" value="Gfo/Idh/MocA-like_OxRdtase_N"/>
</dbReference>
<accession>A0ABP7G713</accession>
<reference evidence="5" key="1">
    <citation type="journal article" date="2019" name="Int. J. Syst. Evol. Microbiol.">
        <title>The Global Catalogue of Microorganisms (GCM) 10K type strain sequencing project: providing services to taxonomists for standard genome sequencing and annotation.</title>
        <authorList>
            <consortium name="The Broad Institute Genomics Platform"/>
            <consortium name="The Broad Institute Genome Sequencing Center for Infectious Disease"/>
            <person name="Wu L."/>
            <person name="Ma J."/>
        </authorList>
    </citation>
    <scope>NUCLEOTIDE SEQUENCE [LARGE SCALE GENOMIC DNA]</scope>
    <source>
        <strain evidence="5">JCM 16950</strain>
    </source>
</reference>
<sequence length="342" mass="35858">MRVAVVGAGVIGRTHARTIARTSGFSLAGIADPFPSGAELAQEFGTTHYRDHRELLSAERPDAVIVATPNALHVPIALASVAAGIPTLVEKPIATTSHEANSLVEAADAASVPVLVGHHRRYHPVVQRAKDLIAGGRLGRIVAVSATAFMSKPEEYFDVAWRKATGSGGPFLINLIHEVDLLRHLVGEIVAVSAMATSATRGFDVEDTGAITVAFGSGALATIAISDTVAGPWSWDLTAGDSPRFPVHAVNSHLIGGETASLTLPALEVWEHDGVRSWTTPLRSQHTIVAAGDPYVAQLRHLGEVASGRAQPMVSAREGLRDLQVVEAIIRAAATGVTINLP</sequence>
<dbReference type="EMBL" id="BAABAF010000002">
    <property type="protein sequence ID" value="GAA3756586.1"/>
    <property type="molecule type" value="Genomic_DNA"/>
</dbReference>
<proteinExistence type="predicted"/>
<dbReference type="InterPro" id="IPR055170">
    <property type="entry name" value="GFO_IDH_MocA-like_dom"/>
</dbReference>
<gene>
    <name evidence="4" type="ORF">GCM10022240_06770</name>
</gene>
<dbReference type="SUPFAM" id="SSF55347">
    <property type="entry name" value="Glyceraldehyde-3-phosphate dehydrogenase-like, C-terminal domain"/>
    <property type="match status" value="1"/>
</dbReference>
<dbReference type="Proteomes" id="UP001500540">
    <property type="component" value="Unassembled WGS sequence"/>
</dbReference>
<evidence type="ECO:0000259" key="3">
    <source>
        <dbReference type="Pfam" id="PF22725"/>
    </source>
</evidence>
<evidence type="ECO:0000256" key="1">
    <source>
        <dbReference type="ARBA" id="ARBA00023027"/>
    </source>
</evidence>
<organism evidence="4 5">
    <name type="scientific">Microbacterium kribbense</name>
    <dbReference type="NCBI Taxonomy" id="433645"/>
    <lineage>
        <taxon>Bacteria</taxon>
        <taxon>Bacillati</taxon>
        <taxon>Actinomycetota</taxon>
        <taxon>Actinomycetes</taxon>
        <taxon>Micrococcales</taxon>
        <taxon>Microbacteriaceae</taxon>
        <taxon>Microbacterium</taxon>
    </lineage>
</organism>
<dbReference type="InterPro" id="IPR036291">
    <property type="entry name" value="NAD(P)-bd_dom_sf"/>
</dbReference>
<name>A0ABP7G713_9MICO</name>
<evidence type="ECO:0000313" key="5">
    <source>
        <dbReference type="Proteomes" id="UP001500540"/>
    </source>
</evidence>